<dbReference type="InterPro" id="IPR000515">
    <property type="entry name" value="MetI-like"/>
</dbReference>
<evidence type="ECO:0000256" key="3">
    <source>
        <dbReference type="ARBA" id="ARBA00022448"/>
    </source>
</evidence>
<dbReference type="KEGG" id="cui:AFK65_01740"/>
<sequence length="393" mass="43098">MLHRRPGVKGPLSLSSPAVRAWLYQIVAIAVVLGIAAYLIHNTITNLNSRGITSGFAFLERSAGFGIVQHLIDYQEGDTYGRVFLVGLMNTLLVSALCIVFASFLGFFIGLARLSDNWLLRKLSTIYIETFRNIPPLLQIFFWYFAVLRNLPGPRQAVSAFDLAFLSNRGLYLPSPEAGEGALAFIAALVIALILSAGLYRFNKKHQMKTGQLRRTWPTLLLLIIVLPLLAHLAFGPALHWDVPALRGFNFRGGLALIPELAALTLALSVYTSAFIAEIIRAGILSVPHGQHEAARSLGLPNPVTLWQVIIPQAMRVIIPPLTSQYLNIVKNSSLAAAIGYPDMVSLFAGTVLNQTGQAIETIAITMSVYLIISLSISLLMNLYNRRIALVER</sequence>
<dbReference type="CDD" id="cd06261">
    <property type="entry name" value="TM_PBP2"/>
    <property type="match status" value="1"/>
</dbReference>
<dbReference type="AlphaFoldDB" id="A0AAC8VMH6"/>
<evidence type="ECO:0000313" key="12">
    <source>
        <dbReference type="EMBL" id="ALB53444.1"/>
    </source>
</evidence>
<keyword evidence="3 10" id="KW-0813">Transport</keyword>
<dbReference type="InterPro" id="IPR043429">
    <property type="entry name" value="ArtM/GltK/GlnP/TcyL/YhdX-like"/>
</dbReference>
<dbReference type="EMBL" id="CP012257">
    <property type="protein sequence ID" value="ALB53444.1"/>
    <property type="molecule type" value="Genomic_DNA"/>
</dbReference>
<evidence type="ECO:0000256" key="2">
    <source>
        <dbReference type="ARBA" id="ARBA00010072"/>
    </source>
</evidence>
<keyword evidence="5" id="KW-0997">Cell inner membrane</keyword>
<evidence type="ECO:0000313" key="14">
    <source>
        <dbReference type="Proteomes" id="UP000061974"/>
    </source>
</evidence>
<evidence type="ECO:0000256" key="8">
    <source>
        <dbReference type="ARBA" id="ARBA00022989"/>
    </source>
</evidence>
<keyword evidence="6 10" id="KW-0812">Transmembrane</keyword>
<protein>
    <submittedName>
        <fullName evidence="12">Amino acid ABC transporter permease</fullName>
    </submittedName>
    <submittedName>
        <fullName evidence="13">L-cystine transport system permease protein tcyB</fullName>
    </submittedName>
</protein>
<feature type="transmembrane region" description="Helical" evidence="10">
    <location>
        <begin position="335"/>
        <end position="353"/>
    </location>
</feature>
<dbReference type="SUPFAM" id="SSF161098">
    <property type="entry name" value="MetI-like"/>
    <property type="match status" value="2"/>
</dbReference>
<dbReference type="RefSeq" id="WP_007704754.1">
    <property type="nucleotide sequence ID" value="NZ_AJKW01000014.1"/>
</dbReference>
<dbReference type="PANTHER" id="PTHR30614:SF37">
    <property type="entry name" value="AMINO-ACID ABC TRANSPORTER PERMEASE PROTEIN YHDX-RELATED"/>
    <property type="match status" value="1"/>
</dbReference>
<proteinExistence type="inferred from homology"/>
<dbReference type="Proteomes" id="UP000061974">
    <property type="component" value="Chromosome"/>
</dbReference>
<evidence type="ECO:0000313" key="15">
    <source>
        <dbReference type="Proteomes" id="UP000254849"/>
    </source>
</evidence>
<feature type="transmembrane region" description="Helical" evidence="10">
    <location>
        <begin position="21"/>
        <end position="40"/>
    </location>
</feature>
<dbReference type="NCBIfam" id="TIGR01726">
    <property type="entry name" value="HEQRo_perm_3TM"/>
    <property type="match status" value="1"/>
</dbReference>
<comment type="similarity">
    <text evidence="2">Belongs to the binding-protein-dependent transport system permease family. HisMQ subfamily.</text>
</comment>
<evidence type="ECO:0000256" key="1">
    <source>
        <dbReference type="ARBA" id="ARBA00004429"/>
    </source>
</evidence>
<evidence type="ECO:0000313" key="13">
    <source>
        <dbReference type="EMBL" id="STC98093.1"/>
    </source>
</evidence>
<evidence type="ECO:0000256" key="10">
    <source>
        <dbReference type="RuleBase" id="RU363032"/>
    </source>
</evidence>
<dbReference type="Proteomes" id="UP000254849">
    <property type="component" value="Unassembled WGS sequence"/>
</dbReference>
<feature type="transmembrane region" description="Helical" evidence="10">
    <location>
        <begin position="181"/>
        <end position="200"/>
    </location>
</feature>
<name>A0AAC8VMH6_9ENTR</name>
<dbReference type="FunFam" id="1.10.3720.10:FF:000047">
    <property type="entry name" value="Amino acid ABC transporter, permease protein"/>
    <property type="match status" value="1"/>
</dbReference>
<comment type="subcellular location">
    <subcellularLocation>
        <location evidence="1">Cell inner membrane</location>
        <topology evidence="1">Multi-pass membrane protein</topology>
    </subcellularLocation>
    <subcellularLocation>
        <location evidence="10">Cell membrane</location>
        <topology evidence="10">Multi-pass membrane protein</topology>
    </subcellularLocation>
</comment>
<evidence type="ECO:0000256" key="6">
    <source>
        <dbReference type="ARBA" id="ARBA00022692"/>
    </source>
</evidence>
<keyword evidence="7" id="KW-0029">Amino-acid transport</keyword>
<organism evidence="12 14">
    <name type="scientific">Cronobacter universalis NCTC 9529</name>
    <dbReference type="NCBI Taxonomy" id="1074000"/>
    <lineage>
        <taxon>Bacteria</taxon>
        <taxon>Pseudomonadati</taxon>
        <taxon>Pseudomonadota</taxon>
        <taxon>Gammaproteobacteria</taxon>
        <taxon>Enterobacterales</taxon>
        <taxon>Enterobacteriaceae</taxon>
        <taxon>Cronobacter</taxon>
    </lineage>
</organism>
<keyword evidence="4" id="KW-1003">Cell membrane</keyword>
<dbReference type="Pfam" id="PF00528">
    <property type="entry name" value="BPD_transp_1"/>
    <property type="match status" value="1"/>
</dbReference>
<evidence type="ECO:0000259" key="11">
    <source>
        <dbReference type="PROSITE" id="PS50928"/>
    </source>
</evidence>
<reference evidence="13 15" key="4">
    <citation type="submission" date="2018-06" db="EMBL/GenBank/DDBJ databases">
        <authorList>
            <consortium name="Pathogen Informatics"/>
            <person name="Doyle S."/>
        </authorList>
    </citation>
    <scope>NUCLEOTIDE SEQUENCE [LARGE SCALE GENOMIC DNA]</scope>
    <source>
        <strain evidence="15">NCTC 9529</strain>
        <strain evidence="13">NCTC9529</strain>
    </source>
</reference>
<dbReference type="GO" id="GO:0022857">
    <property type="term" value="F:transmembrane transporter activity"/>
    <property type="evidence" value="ECO:0007669"/>
    <property type="project" value="InterPro"/>
</dbReference>
<feature type="transmembrane region" description="Helical" evidence="10">
    <location>
        <begin position="92"/>
        <end position="114"/>
    </location>
</feature>
<feature type="transmembrane region" description="Helical" evidence="10">
    <location>
        <begin position="261"/>
        <end position="280"/>
    </location>
</feature>
<dbReference type="InterPro" id="IPR010065">
    <property type="entry name" value="AA_ABC_transptr_permease_3TM"/>
</dbReference>
<evidence type="ECO:0000256" key="5">
    <source>
        <dbReference type="ARBA" id="ARBA00022519"/>
    </source>
</evidence>
<dbReference type="PROSITE" id="PS50928">
    <property type="entry name" value="ABC_TM1"/>
    <property type="match status" value="1"/>
</dbReference>
<gene>
    <name evidence="13" type="primary">tcyB</name>
    <name evidence="12" type="ORF">AFK65_01740</name>
    <name evidence="13" type="ORF">NCTC9529_00354</name>
</gene>
<keyword evidence="8 10" id="KW-1133">Transmembrane helix</keyword>
<accession>A0AAC8VMH6</accession>
<reference evidence="14" key="2">
    <citation type="submission" date="2015-09" db="EMBL/GenBank/DDBJ databases">
        <title>Cronobacter genome sequencing and assembly.</title>
        <authorList>
            <person name="Descombes P."/>
            <person name="Baert L."/>
            <person name="Ngom-Bru C."/>
            <person name="Barretto C."/>
        </authorList>
    </citation>
    <scope>NUCLEOTIDE SEQUENCE [LARGE SCALE GENOMIC DNA]</scope>
    <source>
        <strain evidence="14">NCTC 9529</strain>
    </source>
</reference>
<feature type="domain" description="ABC transmembrane type-1" evidence="11">
    <location>
        <begin position="88"/>
        <end position="381"/>
    </location>
</feature>
<evidence type="ECO:0000256" key="4">
    <source>
        <dbReference type="ARBA" id="ARBA00022475"/>
    </source>
</evidence>
<feature type="transmembrane region" description="Helical" evidence="10">
    <location>
        <begin position="359"/>
        <end position="384"/>
    </location>
</feature>
<reference evidence="14" key="1">
    <citation type="submission" date="2015-07" db="EMBL/GenBank/DDBJ databases">
        <authorList>
            <person name="Moine D."/>
            <person name="Kassam M."/>
        </authorList>
    </citation>
    <scope>NUCLEOTIDE SEQUENCE [LARGE SCALE GENOMIC DNA]</scope>
    <source>
        <strain evidence="14">NCTC 9529</strain>
    </source>
</reference>
<evidence type="ECO:0000256" key="9">
    <source>
        <dbReference type="ARBA" id="ARBA00023136"/>
    </source>
</evidence>
<reference evidence="12 14" key="3">
    <citation type="journal article" date="2016" name="Genome Announc.">
        <title>Fully Closed Genome Sequences of Five Type Strains of the Genus Cronobacter and One Cronobacter sakazakii Strain.</title>
        <authorList>
            <person name="Moine D."/>
            <person name="Kassam M."/>
            <person name="Baert L."/>
            <person name="Tang Y."/>
            <person name="Barretto C."/>
            <person name="Ngom Bru C."/>
            <person name="Klijn A."/>
            <person name="Descombes P."/>
        </authorList>
    </citation>
    <scope>NUCLEOTIDE SEQUENCE [LARGE SCALE GENOMIC DNA]</scope>
    <source>
        <strain evidence="12 14">NCTC 9529</strain>
    </source>
</reference>
<dbReference type="FunFam" id="1.10.3720.10:FF:000051">
    <property type="entry name" value="Amino acid ABC transporter, permease protein"/>
    <property type="match status" value="1"/>
</dbReference>
<dbReference type="GO" id="GO:0006865">
    <property type="term" value="P:amino acid transport"/>
    <property type="evidence" value="ECO:0007669"/>
    <property type="project" value="UniProtKB-KW"/>
</dbReference>
<dbReference type="Gene3D" id="1.10.3720.10">
    <property type="entry name" value="MetI-like"/>
    <property type="match status" value="2"/>
</dbReference>
<feature type="transmembrane region" description="Helical" evidence="10">
    <location>
        <begin position="220"/>
        <end position="241"/>
    </location>
</feature>
<keyword evidence="9 10" id="KW-0472">Membrane</keyword>
<evidence type="ECO:0000256" key="7">
    <source>
        <dbReference type="ARBA" id="ARBA00022970"/>
    </source>
</evidence>
<dbReference type="PANTHER" id="PTHR30614">
    <property type="entry name" value="MEMBRANE COMPONENT OF AMINO ACID ABC TRANSPORTER"/>
    <property type="match status" value="1"/>
</dbReference>
<keyword evidence="15" id="KW-1185">Reference proteome</keyword>
<dbReference type="GO" id="GO:0043190">
    <property type="term" value="C:ATP-binding cassette (ABC) transporter complex"/>
    <property type="evidence" value="ECO:0007669"/>
    <property type="project" value="InterPro"/>
</dbReference>
<dbReference type="InterPro" id="IPR035906">
    <property type="entry name" value="MetI-like_sf"/>
</dbReference>
<dbReference type="EMBL" id="UFYH01000001">
    <property type="protein sequence ID" value="STC98093.1"/>
    <property type="molecule type" value="Genomic_DNA"/>
</dbReference>